<protein>
    <submittedName>
        <fullName evidence="3">(wild Malaysian banana) hypothetical protein</fullName>
    </submittedName>
</protein>
<feature type="compositionally biased region" description="Basic and acidic residues" evidence="1">
    <location>
        <begin position="40"/>
        <end position="54"/>
    </location>
</feature>
<feature type="compositionally biased region" description="Low complexity" evidence="1">
    <location>
        <begin position="59"/>
        <end position="78"/>
    </location>
</feature>
<feature type="transmembrane region" description="Helical" evidence="2">
    <location>
        <begin position="197"/>
        <end position="219"/>
    </location>
</feature>
<proteinExistence type="predicted"/>
<keyword evidence="2" id="KW-1133">Transmembrane helix</keyword>
<dbReference type="AlphaFoldDB" id="A0A8D7AA71"/>
<feature type="compositionally biased region" description="Polar residues" evidence="1">
    <location>
        <begin position="88"/>
        <end position="100"/>
    </location>
</feature>
<sequence length="230" mass="24720">MTNSDLISTPSHSSRSNRRRSLVAEQSTTAAVAGDPSFLLEKRGSGRARGDGERTNPVAASMSSGSSGAATGGRSRNSLGIVAGSGPSGSAPNTARSKSATGVDVGSPFFAIMASSDSPRRRIVTRPIARRAAPARERGLAGSLGEASLLLRRGLWFRRVGEGRTRQSWGRNTSVPMVAIFGDELEERIRGNDDPIYFNPLSLLFFFFFFPLLLSFPILKKEKKKSRSEE</sequence>
<feature type="region of interest" description="Disordered" evidence="1">
    <location>
        <begin position="1"/>
        <end position="101"/>
    </location>
</feature>
<evidence type="ECO:0000256" key="2">
    <source>
        <dbReference type="SAM" id="Phobius"/>
    </source>
</evidence>
<gene>
    <name evidence="3" type="ORF">GSMUA_156030.1</name>
</gene>
<organism evidence="3">
    <name type="scientific">Musa acuminata subsp. malaccensis</name>
    <name type="common">Wild banana</name>
    <name type="synonym">Musa malaccensis</name>
    <dbReference type="NCBI Taxonomy" id="214687"/>
    <lineage>
        <taxon>Eukaryota</taxon>
        <taxon>Viridiplantae</taxon>
        <taxon>Streptophyta</taxon>
        <taxon>Embryophyta</taxon>
        <taxon>Tracheophyta</taxon>
        <taxon>Spermatophyta</taxon>
        <taxon>Magnoliopsida</taxon>
        <taxon>Liliopsida</taxon>
        <taxon>Zingiberales</taxon>
        <taxon>Musaceae</taxon>
        <taxon>Musa</taxon>
    </lineage>
</organism>
<reference evidence="3" key="1">
    <citation type="submission" date="2021-03" db="EMBL/GenBank/DDBJ databases">
        <authorList>
            <consortium name="Genoscope - CEA"/>
            <person name="William W."/>
        </authorList>
    </citation>
    <scope>NUCLEOTIDE SEQUENCE</scope>
    <source>
        <strain evidence="3">Doubled-haploid Pahang</strain>
    </source>
</reference>
<keyword evidence="2" id="KW-0472">Membrane</keyword>
<evidence type="ECO:0000313" key="3">
    <source>
        <dbReference type="EMBL" id="CAG1845808.1"/>
    </source>
</evidence>
<keyword evidence="2" id="KW-0812">Transmembrane</keyword>
<evidence type="ECO:0000256" key="1">
    <source>
        <dbReference type="SAM" id="MobiDB-lite"/>
    </source>
</evidence>
<dbReference type="EMBL" id="HG996471">
    <property type="protein sequence ID" value="CAG1845808.1"/>
    <property type="molecule type" value="Genomic_DNA"/>
</dbReference>
<name>A0A8D7AA71_MUSAM</name>
<accession>A0A8D7AA71</accession>